<dbReference type="InParanoid" id="A0A4W3GNQ5"/>
<keyword evidence="7" id="KW-0256">Endoplasmic reticulum</keyword>
<dbReference type="GeneTree" id="ENSGT00950000182958"/>
<dbReference type="AlphaFoldDB" id="A0A4W3GNQ5"/>
<evidence type="ECO:0000256" key="6">
    <source>
        <dbReference type="ARBA" id="ARBA00022723"/>
    </source>
</evidence>
<dbReference type="GO" id="GO:0050649">
    <property type="term" value="F:testosterone 6-beta-hydroxylase activity"/>
    <property type="evidence" value="ECO:0007669"/>
    <property type="project" value="TreeGrafter"/>
</dbReference>
<reference evidence="15" key="2">
    <citation type="journal article" date="2007" name="PLoS Biol.">
        <title>Survey sequencing and comparative analysis of the elephant shark (Callorhinchus milii) genome.</title>
        <authorList>
            <person name="Venkatesh B."/>
            <person name="Kirkness E.F."/>
            <person name="Loh Y.H."/>
            <person name="Halpern A.L."/>
            <person name="Lee A.P."/>
            <person name="Johnson J."/>
            <person name="Dandona N."/>
            <person name="Viswanathan L.D."/>
            <person name="Tay A."/>
            <person name="Venter J.C."/>
            <person name="Strausberg R.L."/>
            <person name="Brenner S."/>
        </authorList>
    </citation>
    <scope>NUCLEOTIDE SEQUENCE [LARGE SCALE GENOMIC DNA]</scope>
</reference>
<evidence type="ECO:0000256" key="9">
    <source>
        <dbReference type="ARBA" id="ARBA00023002"/>
    </source>
</evidence>
<proteinExistence type="inferred from homology"/>
<dbReference type="GO" id="GO:0005506">
    <property type="term" value="F:iron ion binding"/>
    <property type="evidence" value="ECO:0007669"/>
    <property type="project" value="InterPro"/>
</dbReference>
<evidence type="ECO:0000256" key="10">
    <source>
        <dbReference type="ARBA" id="ARBA00023004"/>
    </source>
</evidence>
<dbReference type="PANTHER" id="PTHR24302:SF38">
    <property type="entry name" value="CYTOCHROME P450 3A5"/>
    <property type="match status" value="1"/>
</dbReference>
<dbReference type="STRING" id="7868.ENSCMIP00000004797"/>
<accession>A0A4W3GNQ5</accession>
<dbReference type="GO" id="GO:0070989">
    <property type="term" value="P:oxidative demethylation"/>
    <property type="evidence" value="ECO:0007669"/>
    <property type="project" value="TreeGrafter"/>
</dbReference>
<reference evidence="15" key="3">
    <citation type="journal article" date="2014" name="Nature">
        <title>Elephant shark genome provides unique insights into gnathostome evolution.</title>
        <authorList>
            <consortium name="International Elephant Shark Genome Sequencing Consortium"/>
            <person name="Venkatesh B."/>
            <person name="Lee A.P."/>
            <person name="Ravi V."/>
            <person name="Maurya A.K."/>
            <person name="Lian M.M."/>
            <person name="Swann J.B."/>
            <person name="Ohta Y."/>
            <person name="Flajnik M.F."/>
            <person name="Sutoh Y."/>
            <person name="Kasahara M."/>
            <person name="Hoon S."/>
            <person name="Gangu V."/>
            <person name="Roy S.W."/>
            <person name="Irimia M."/>
            <person name="Korzh V."/>
            <person name="Kondrychyn I."/>
            <person name="Lim Z.W."/>
            <person name="Tay B.H."/>
            <person name="Tohari S."/>
            <person name="Kong K.W."/>
            <person name="Ho S."/>
            <person name="Lorente-Galdos B."/>
            <person name="Quilez J."/>
            <person name="Marques-Bonet T."/>
            <person name="Raney B.J."/>
            <person name="Ingham P.W."/>
            <person name="Tay A."/>
            <person name="Hillier L.W."/>
            <person name="Minx P."/>
            <person name="Boehm T."/>
            <person name="Wilson R.K."/>
            <person name="Brenner S."/>
            <person name="Warren W.C."/>
        </authorList>
    </citation>
    <scope>NUCLEOTIDE SEQUENCE [LARGE SCALE GENOMIC DNA]</scope>
</reference>
<evidence type="ECO:0000256" key="3">
    <source>
        <dbReference type="ARBA" id="ARBA00010617"/>
    </source>
</evidence>
<keyword evidence="13" id="KW-0732">Signal</keyword>
<dbReference type="InterPro" id="IPR050705">
    <property type="entry name" value="Cytochrome_P450_3A"/>
</dbReference>
<keyword evidence="11" id="KW-0503">Monooxygenase</keyword>
<evidence type="ECO:0000256" key="8">
    <source>
        <dbReference type="ARBA" id="ARBA00022848"/>
    </source>
</evidence>
<protein>
    <recommendedName>
        <fullName evidence="4">unspecific monooxygenase</fullName>
        <ecNumber evidence="4">1.14.14.1</ecNumber>
    </recommendedName>
</protein>
<keyword evidence="12" id="KW-0472">Membrane</keyword>
<feature type="signal peptide" evidence="13">
    <location>
        <begin position="1"/>
        <end position="21"/>
    </location>
</feature>
<comment type="subcellular location">
    <subcellularLocation>
        <location evidence="2">Endoplasmic reticulum membrane</location>
        <topology evidence="2">Peripheral membrane protein</topology>
    </subcellularLocation>
    <subcellularLocation>
        <location evidence="1">Microsome membrane</location>
        <topology evidence="1">Peripheral membrane protein</topology>
    </subcellularLocation>
</comment>
<keyword evidence="8" id="KW-0492">Microsome</keyword>
<evidence type="ECO:0000256" key="7">
    <source>
        <dbReference type="ARBA" id="ARBA00022824"/>
    </source>
</evidence>
<dbReference type="Gene3D" id="1.10.630.10">
    <property type="entry name" value="Cytochrome P450"/>
    <property type="match status" value="1"/>
</dbReference>
<keyword evidence="15" id="KW-1185">Reference proteome</keyword>
<evidence type="ECO:0000256" key="11">
    <source>
        <dbReference type="ARBA" id="ARBA00023033"/>
    </source>
</evidence>
<dbReference type="SUPFAM" id="SSF48264">
    <property type="entry name" value="Cytochrome P450"/>
    <property type="match status" value="1"/>
</dbReference>
<dbReference type="GO" id="GO:0016712">
    <property type="term" value="F:oxidoreductase activity, acting on paired donors, with incorporation or reduction of molecular oxygen, reduced flavin or flavoprotein as one donor, and incorporation of one atom of oxygen"/>
    <property type="evidence" value="ECO:0007669"/>
    <property type="project" value="UniProtKB-EC"/>
</dbReference>
<evidence type="ECO:0000256" key="12">
    <source>
        <dbReference type="ARBA" id="ARBA00023136"/>
    </source>
</evidence>
<feature type="chain" id="PRO_5021444791" description="unspecific monooxygenase" evidence="13">
    <location>
        <begin position="22"/>
        <end position="67"/>
    </location>
</feature>
<dbReference type="GO" id="GO:0020037">
    <property type="term" value="F:heme binding"/>
    <property type="evidence" value="ECO:0007669"/>
    <property type="project" value="InterPro"/>
</dbReference>
<organism evidence="14 15">
    <name type="scientific">Callorhinchus milii</name>
    <name type="common">Ghost shark</name>
    <dbReference type="NCBI Taxonomy" id="7868"/>
    <lineage>
        <taxon>Eukaryota</taxon>
        <taxon>Metazoa</taxon>
        <taxon>Chordata</taxon>
        <taxon>Craniata</taxon>
        <taxon>Vertebrata</taxon>
        <taxon>Chondrichthyes</taxon>
        <taxon>Holocephali</taxon>
        <taxon>Chimaeriformes</taxon>
        <taxon>Callorhinchidae</taxon>
        <taxon>Callorhinchus</taxon>
    </lineage>
</organism>
<name>A0A4W3GNQ5_CALMI</name>
<dbReference type="GO" id="GO:0008202">
    <property type="term" value="P:steroid metabolic process"/>
    <property type="evidence" value="ECO:0007669"/>
    <property type="project" value="TreeGrafter"/>
</dbReference>
<dbReference type="Proteomes" id="UP000314986">
    <property type="component" value="Unassembled WGS sequence"/>
</dbReference>
<reference evidence="15" key="1">
    <citation type="journal article" date="2006" name="Science">
        <title>Ancient noncoding elements conserved in the human genome.</title>
        <authorList>
            <person name="Venkatesh B."/>
            <person name="Kirkness E.F."/>
            <person name="Loh Y.H."/>
            <person name="Halpern A.L."/>
            <person name="Lee A.P."/>
            <person name="Johnson J."/>
            <person name="Dandona N."/>
            <person name="Viswanathan L.D."/>
            <person name="Tay A."/>
            <person name="Venter J.C."/>
            <person name="Strausberg R.L."/>
            <person name="Brenner S."/>
        </authorList>
    </citation>
    <scope>NUCLEOTIDE SEQUENCE [LARGE SCALE GENOMIC DNA]</scope>
</reference>
<reference evidence="14" key="5">
    <citation type="submission" date="2025-09" db="UniProtKB">
        <authorList>
            <consortium name="Ensembl"/>
        </authorList>
    </citation>
    <scope>IDENTIFICATION</scope>
</reference>
<keyword evidence="9" id="KW-0560">Oxidoreductase</keyword>
<dbReference type="InterPro" id="IPR001128">
    <property type="entry name" value="Cyt_P450"/>
</dbReference>
<keyword evidence="10" id="KW-0408">Iron</keyword>
<evidence type="ECO:0000256" key="1">
    <source>
        <dbReference type="ARBA" id="ARBA00004174"/>
    </source>
</evidence>
<evidence type="ECO:0000256" key="13">
    <source>
        <dbReference type="SAM" id="SignalP"/>
    </source>
</evidence>
<dbReference type="Ensembl" id="ENSCMIT00000004976.1">
    <property type="protein sequence ID" value="ENSCMIP00000004797.1"/>
    <property type="gene ID" value="ENSCMIG00000002853.1"/>
</dbReference>
<dbReference type="InterPro" id="IPR036396">
    <property type="entry name" value="Cyt_P450_sf"/>
</dbReference>
<evidence type="ECO:0000313" key="14">
    <source>
        <dbReference type="Ensembl" id="ENSCMIP00000004797.1"/>
    </source>
</evidence>
<dbReference type="PANTHER" id="PTHR24302">
    <property type="entry name" value="CYTOCHROME P450 FAMILY 3"/>
    <property type="match status" value="1"/>
</dbReference>
<dbReference type="GO" id="GO:0005789">
    <property type="term" value="C:endoplasmic reticulum membrane"/>
    <property type="evidence" value="ECO:0007669"/>
    <property type="project" value="UniProtKB-SubCell"/>
</dbReference>
<evidence type="ECO:0000256" key="2">
    <source>
        <dbReference type="ARBA" id="ARBA00004406"/>
    </source>
</evidence>
<dbReference type="EC" id="1.14.14.1" evidence="4"/>
<evidence type="ECO:0000256" key="4">
    <source>
        <dbReference type="ARBA" id="ARBA00012109"/>
    </source>
</evidence>
<keyword evidence="5" id="KW-0349">Heme</keyword>
<sequence>MGPRNCIGMRFAQMLMKVALTYLMQNFTLQPCKETQIPLELDVKSAMVPTKPVVLKFVHRVTSEQEE</sequence>
<dbReference type="Pfam" id="PF00067">
    <property type="entry name" value="p450"/>
    <property type="match status" value="1"/>
</dbReference>
<comment type="similarity">
    <text evidence="3">Belongs to the cytochrome P450 family.</text>
</comment>
<reference evidence="14" key="4">
    <citation type="submission" date="2025-08" db="UniProtKB">
        <authorList>
            <consortium name="Ensembl"/>
        </authorList>
    </citation>
    <scope>IDENTIFICATION</scope>
</reference>
<keyword evidence="6" id="KW-0479">Metal-binding</keyword>
<evidence type="ECO:0000313" key="15">
    <source>
        <dbReference type="Proteomes" id="UP000314986"/>
    </source>
</evidence>
<evidence type="ECO:0000256" key="5">
    <source>
        <dbReference type="ARBA" id="ARBA00022617"/>
    </source>
</evidence>